<dbReference type="KEGG" id="rsz:108847632"/>
<evidence type="ECO:0000313" key="4">
    <source>
        <dbReference type="RefSeq" id="XP_018476436.1"/>
    </source>
</evidence>
<dbReference type="PANTHER" id="PTHR35317">
    <property type="entry name" value="OS04G0629600 PROTEIN"/>
    <property type="match status" value="1"/>
</dbReference>
<feature type="region of interest" description="Disordered" evidence="1">
    <location>
        <begin position="162"/>
        <end position="181"/>
    </location>
</feature>
<reference evidence="4" key="2">
    <citation type="submission" date="2025-08" db="UniProtKB">
        <authorList>
            <consortium name="RefSeq"/>
        </authorList>
    </citation>
    <scope>IDENTIFICATION</scope>
    <source>
        <tissue evidence="4">Leaf</tissue>
    </source>
</reference>
<evidence type="ECO:0000256" key="1">
    <source>
        <dbReference type="SAM" id="MobiDB-lite"/>
    </source>
</evidence>
<dbReference type="GeneID" id="108847632"/>
<dbReference type="Proteomes" id="UP000504610">
    <property type="component" value="Chromosome 1"/>
</dbReference>
<dbReference type="PANTHER" id="PTHR35317:SF44">
    <property type="entry name" value="RNA-DIRECTED DNA POLYMERASE"/>
    <property type="match status" value="1"/>
</dbReference>
<keyword evidence="3" id="KW-1185">Reference proteome</keyword>
<dbReference type="InterPro" id="IPR054722">
    <property type="entry name" value="PolX-like_BBD"/>
</dbReference>
<proteinExistence type="predicted"/>
<evidence type="ECO:0000259" key="2">
    <source>
        <dbReference type="Pfam" id="PF22936"/>
    </source>
</evidence>
<gene>
    <name evidence="4" type="primary">LOC108847632</name>
</gene>
<dbReference type="RefSeq" id="XP_018476436.1">
    <property type="nucleotide sequence ID" value="XM_018620934.1"/>
</dbReference>
<dbReference type="Pfam" id="PF22936">
    <property type="entry name" value="Pol_BBD"/>
    <property type="match status" value="1"/>
</dbReference>
<dbReference type="OrthoDB" id="5378265at2759"/>
<name>A0A6J0MXQ2_RAPSA</name>
<dbReference type="Pfam" id="PF14223">
    <property type="entry name" value="Retrotran_gag_2"/>
    <property type="match status" value="1"/>
</dbReference>
<feature type="domain" description="Retrovirus-related Pol polyprotein from transposon TNT 1-94-like beta-barrel" evidence="2">
    <location>
        <begin position="252"/>
        <end position="277"/>
    </location>
</feature>
<reference evidence="3" key="1">
    <citation type="journal article" date="2019" name="Database">
        <title>The radish genome database (RadishGD): an integrated information resource for radish genomics.</title>
        <authorList>
            <person name="Yu H.J."/>
            <person name="Baek S."/>
            <person name="Lee Y.J."/>
            <person name="Cho A."/>
            <person name="Mun J.H."/>
        </authorList>
    </citation>
    <scope>NUCLEOTIDE SEQUENCE [LARGE SCALE GENOMIC DNA]</scope>
    <source>
        <strain evidence="3">cv. WK10039</strain>
    </source>
</reference>
<dbReference type="AlphaFoldDB" id="A0A6J0MXQ2"/>
<accession>A0A6J0MXQ2</accession>
<protein>
    <submittedName>
        <fullName evidence="4">Uncharacterized protein LOC108847632</fullName>
    </submittedName>
</protein>
<evidence type="ECO:0000313" key="3">
    <source>
        <dbReference type="Proteomes" id="UP000504610"/>
    </source>
</evidence>
<organism evidence="3 4">
    <name type="scientific">Raphanus sativus</name>
    <name type="common">Radish</name>
    <name type="synonym">Raphanus raphanistrum var. sativus</name>
    <dbReference type="NCBI Taxonomy" id="3726"/>
    <lineage>
        <taxon>Eukaryota</taxon>
        <taxon>Viridiplantae</taxon>
        <taxon>Streptophyta</taxon>
        <taxon>Embryophyta</taxon>
        <taxon>Tracheophyta</taxon>
        <taxon>Spermatophyta</taxon>
        <taxon>Magnoliopsida</taxon>
        <taxon>eudicotyledons</taxon>
        <taxon>Gunneridae</taxon>
        <taxon>Pentapetalae</taxon>
        <taxon>rosids</taxon>
        <taxon>malvids</taxon>
        <taxon>Brassicales</taxon>
        <taxon>Brassicaceae</taxon>
        <taxon>Brassiceae</taxon>
        <taxon>Raphanus</taxon>
    </lineage>
</organism>
<sequence length="279" mass="31583">MVDVTRAPRTKDFGSASIQCPMLLSTNYTVWSMRMKVGEQTAAKDIWNAIKSRHLGADRVKEARLQTLMAKFDRLKMDDNDTVDDFAGKISSQSFKAASLGETIEESKMVKKFLKGLLSQKYIQIVALLDQVLDLKATGFRTSLEGSGRTRIVCRERNGRVRGRGRTHNQNHVSHTDEKNSKKDRSKLICWRCDKAGHYATVYPEKSEKSQETNLNETEEADALYVHEVVSLNEDKVIPKNFDINKGDANVWYLDNGASNHMTGNKEFFSSLDQTPKGR</sequence>